<gene>
    <name evidence="3" type="ORF">ACFSUF_14445</name>
</gene>
<protein>
    <submittedName>
        <fullName evidence="3">Stalk domain-containing protein</fullName>
    </submittedName>
</protein>
<reference evidence="4" key="1">
    <citation type="journal article" date="2019" name="Int. J. Syst. Evol. Microbiol.">
        <title>The Global Catalogue of Microorganisms (GCM) 10K type strain sequencing project: providing services to taxonomists for standard genome sequencing and annotation.</title>
        <authorList>
            <consortium name="The Broad Institute Genomics Platform"/>
            <consortium name="The Broad Institute Genome Sequencing Center for Infectious Disease"/>
            <person name="Wu L."/>
            <person name="Ma J."/>
        </authorList>
    </citation>
    <scope>NUCLEOTIDE SEQUENCE [LARGE SCALE GENOMIC DNA]</scope>
    <source>
        <strain evidence="4">KCTC 3950</strain>
    </source>
</reference>
<name>A0ABW5PEN4_9BACL</name>
<dbReference type="EMBL" id="JBHUME010000008">
    <property type="protein sequence ID" value="MFD2613628.1"/>
    <property type="molecule type" value="Genomic_DNA"/>
</dbReference>
<dbReference type="Proteomes" id="UP001597541">
    <property type="component" value="Unassembled WGS sequence"/>
</dbReference>
<organism evidence="3 4">
    <name type="scientific">Paenibacillus gansuensis</name>
    <dbReference type="NCBI Taxonomy" id="306542"/>
    <lineage>
        <taxon>Bacteria</taxon>
        <taxon>Bacillati</taxon>
        <taxon>Bacillota</taxon>
        <taxon>Bacilli</taxon>
        <taxon>Bacillales</taxon>
        <taxon>Paenibacillaceae</taxon>
        <taxon>Paenibacillus</taxon>
    </lineage>
</organism>
<evidence type="ECO:0000256" key="1">
    <source>
        <dbReference type="SAM" id="SignalP"/>
    </source>
</evidence>
<accession>A0ABW5PEN4</accession>
<proteinExistence type="predicted"/>
<dbReference type="InterPro" id="IPR036582">
    <property type="entry name" value="Mao_N_sf"/>
</dbReference>
<dbReference type="InterPro" id="IPR011042">
    <property type="entry name" value="6-blade_b-propeller_TolB-like"/>
</dbReference>
<evidence type="ECO:0000313" key="3">
    <source>
        <dbReference type="EMBL" id="MFD2613628.1"/>
    </source>
</evidence>
<keyword evidence="1" id="KW-0732">Signal</keyword>
<dbReference type="InterPro" id="IPR012854">
    <property type="entry name" value="Cu_amine_oxidase-like_N"/>
</dbReference>
<dbReference type="Gene3D" id="3.30.457.10">
    <property type="entry name" value="Copper amine oxidase-like, N-terminal domain"/>
    <property type="match status" value="1"/>
</dbReference>
<evidence type="ECO:0000313" key="4">
    <source>
        <dbReference type="Proteomes" id="UP001597541"/>
    </source>
</evidence>
<sequence>MKRKVMGMMAASVMATSAITVSASAAVPAKSVTQPAAAITNAAAVVDGMDFTLRSVAAGQTTLVSVKDFAQAIGASVSYSKGVLTLMKDGEQVSFSIHSKTLTTADGEVEFAAAPVIVKGMLFAQWQPIAAALGLEVTENGQISTMKLLSGVHSLPRWAGANTAVVAHENEDGSVSDYLINLTDKYSVSLMLDAEADSVSVSPDGKWGIYAASNGNLFTVNLHSGEVKKISEDTESKSDLIWSQDGKKVFYIGGADTKYNTIYSVNLADGKLTKVVEDKVDYKSDLRANADGTLLAYLVNTQNTVKSDSKDALNENAVEVDSSTAGTQIYVADAAKKDGKGLITPEKLTTTPDNKLYIDLMKDGKVIYVSVDVEGTNDKATYKVVSRDKTVADFSKDLDVLVSTVTQDGNLVAVTVDNKIYKVEAATGTAALLYTSDADIYEISVNAQGEILANAGDQIVLIREGKAVKLTKE</sequence>
<feature type="domain" description="Copper amine oxidase-like N-terminal" evidence="2">
    <location>
        <begin position="52"/>
        <end position="146"/>
    </location>
</feature>
<comment type="caution">
    <text evidence="3">The sequence shown here is derived from an EMBL/GenBank/DDBJ whole genome shotgun (WGS) entry which is preliminary data.</text>
</comment>
<dbReference type="SUPFAM" id="SSF55383">
    <property type="entry name" value="Copper amine oxidase, domain N"/>
    <property type="match status" value="1"/>
</dbReference>
<dbReference type="SUPFAM" id="SSF82171">
    <property type="entry name" value="DPP6 N-terminal domain-like"/>
    <property type="match status" value="1"/>
</dbReference>
<evidence type="ECO:0000259" key="2">
    <source>
        <dbReference type="Pfam" id="PF07833"/>
    </source>
</evidence>
<dbReference type="Gene3D" id="2.120.10.30">
    <property type="entry name" value="TolB, C-terminal domain"/>
    <property type="match status" value="1"/>
</dbReference>
<dbReference type="RefSeq" id="WP_377603656.1">
    <property type="nucleotide sequence ID" value="NZ_JBHUME010000008.1"/>
</dbReference>
<feature type="chain" id="PRO_5046794372" evidence="1">
    <location>
        <begin position="26"/>
        <end position="473"/>
    </location>
</feature>
<dbReference type="Pfam" id="PF07833">
    <property type="entry name" value="Cu_amine_oxidN1"/>
    <property type="match status" value="1"/>
</dbReference>
<keyword evidence="4" id="KW-1185">Reference proteome</keyword>
<feature type="signal peptide" evidence="1">
    <location>
        <begin position="1"/>
        <end position="25"/>
    </location>
</feature>